<name>A0A6D2IUC1_9BRAS</name>
<evidence type="ECO:0008006" key="3">
    <source>
        <dbReference type="Google" id="ProtNLM"/>
    </source>
</evidence>
<evidence type="ECO:0000313" key="2">
    <source>
        <dbReference type="Proteomes" id="UP000467841"/>
    </source>
</evidence>
<protein>
    <recommendedName>
        <fullName evidence="3">DRBM domain-containing protein</fullName>
    </recommendedName>
</protein>
<accession>A0A6D2IUC1</accession>
<keyword evidence="2" id="KW-1185">Reference proteome</keyword>
<comment type="caution">
    <text evidence="1">The sequence shown here is derived from an EMBL/GenBank/DDBJ whole genome shotgun (WGS) entry which is preliminary data.</text>
</comment>
<dbReference type="EMBL" id="CACVBM020001106">
    <property type="protein sequence ID" value="CAA7031251.1"/>
    <property type="molecule type" value="Genomic_DNA"/>
</dbReference>
<sequence length="88" mass="9841">MPRKLNMVLELRSAHSHDPAQKGYLVKATIEIKVDSGTSALECFGNQQHKKKLAAEEAAEAALWLYSCDRQSFWPPKTGNVKQPCELT</sequence>
<organism evidence="1 2">
    <name type="scientific">Microthlaspi erraticum</name>
    <dbReference type="NCBI Taxonomy" id="1685480"/>
    <lineage>
        <taxon>Eukaryota</taxon>
        <taxon>Viridiplantae</taxon>
        <taxon>Streptophyta</taxon>
        <taxon>Embryophyta</taxon>
        <taxon>Tracheophyta</taxon>
        <taxon>Spermatophyta</taxon>
        <taxon>Magnoliopsida</taxon>
        <taxon>eudicotyledons</taxon>
        <taxon>Gunneridae</taxon>
        <taxon>Pentapetalae</taxon>
        <taxon>rosids</taxon>
        <taxon>malvids</taxon>
        <taxon>Brassicales</taxon>
        <taxon>Brassicaceae</taxon>
        <taxon>Coluteocarpeae</taxon>
        <taxon>Microthlaspi</taxon>
    </lineage>
</organism>
<proteinExistence type="predicted"/>
<dbReference type="Gene3D" id="3.30.160.20">
    <property type="match status" value="1"/>
</dbReference>
<evidence type="ECO:0000313" key="1">
    <source>
        <dbReference type="EMBL" id="CAA7031251.1"/>
    </source>
</evidence>
<dbReference type="AlphaFoldDB" id="A0A6D2IUC1"/>
<dbReference type="Proteomes" id="UP000467841">
    <property type="component" value="Unassembled WGS sequence"/>
</dbReference>
<gene>
    <name evidence="1" type="ORF">MERR_LOCUS18486</name>
</gene>
<reference evidence="1" key="1">
    <citation type="submission" date="2020-01" db="EMBL/GenBank/DDBJ databases">
        <authorList>
            <person name="Mishra B."/>
        </authorList>
    </citation>
    <scope>NUCLEOTIDE SEQUENCE [LARGE SCALE GENOMIC DNA]</scope>
</reference>